<keyword evidence="2" id="KW-1185">Reference proteome</keyword>
<organism evidence="1 2">
    <name type="scientific">Hathewaya histolytica</name>
    <name type="common">Clostridium histolyticum</name>
    <dbReference type="NCBI Taxonomy" id="1498"/>
    <lineage>
        <taxon>Bacteria</taxon>
        <taxon>Bacillati</taxon>
        <taxon>Bacillota</taxon>
        <taxon>Clostridia</taxon>
        <taxon>Eubacteriales</taxon>
        <taxon>Clostridiaceae</taxon>
        <taxon>Hathewaya</taxon>
    </lineage>
</organism>
<protein>
    <submittedName>
        <fullName evidence="1">Uncharacterized protein</fullName>
    </submittedName>
</protein>
<dbReference type="Proteomes" id="UP000308489">
    <property type="component" value="Chromosome 1"/>
</dbReference>
<evidence type="ECO:0000313" key="1">
    <source>
        <dbReference type="EMBL" id="VTQ89814.1"/>
    </source>
</evidence>
<accession>A0A4U9RDK0</accession>
<dbReference type="KEGG" id="hhw:NCTC503_01480"/>
<reference evidence="1 2" key="1">
    <citation type="submission" date="2019-05" db="EMBL/GenBank/DDBJ databases">
        <authorList>
            <consortium name="Pathogen Informatics"/>
        </authorList>
    </citation>
    <scope>NUCLEOTIDE SEQUENCE [LARGE SCALE GENOMIC DNA]</scope>
    <source>
        <strain evidence="1 2">NCTC503</strain>
    </source>
</reference>
<proteinExistence type="predicted"/>
<dbReference type="AlphaFoldDB" id="A0A4U9RDK0"/>
<dbReference type="OrthoDB" id="1965085at2"/>
<evidence type="ECO:0000313" key="2">
    <source>
        <dbReference type="Proteomes" id="UP000308489"/>
    </source>
</evidence>
<sequence>MQIVNWNDSDDCIMGSKAWVKMEDGEPIIQNGYKKGSFPIVWCDHDDCPCTAVYGVDFCAIYTDHVND</sequence>
<dbReference type="EMBL" id="LR590481">
    <property type="protein sequence ID" value="VTQ89814.1"/>
    <property type="molecule type" value="Genomic_DNA"/>
</dbReference>
<dbReference type="RefSeq" id="WP_138210133.1">
    <property type="nucleotide sequence ID" value="NZ_CBCRUQ010000014.1"/>
</dbReference>
<gene>
    <name evidence="1" type="ORF">NCTC503_01480</name>
</gene>
<name>A0A4U9RDK0_HATHI</name>